<dbReference type="InterPro" id="IPR013320">
    <property type="entry name" value="ConA-like_dom_sf"/>
</dbReference>
<dbReference type="EMBL" id="JACXAD010000014">
    <property type="protein sequence ID" value="MBD2768932.1"/>
    <property type="molecule type" value="Genomic_DNA"/>
</dbReference>
<feature type="region of interest" description="Disordered" evidence="1">
    <location>
        <begin position="759"/>
        <end position="778"/>
    </location>
</feature>
<gene>
    <name evidence="4" type="ORF">IC235_13640</name>
</gene>
<feature type="domain" description="DUF11" evidence="2">
    <location>
        <begin position="415"/>
        <end position="527"/>
    </location>
</feature>
<dbReference type="Pfam" id="PF01345">
    <property type="entry name" value="DUF11"/>
    <property type="match status" value="1"/>
</dbReference>
<accession>A0A927BF87</accession>
<name>A0A927BF87_9BACT</name>
<dbReference type="Pfam" id="PF18962">
    <property type="entry name" value="Por_Secre_tail"/>
    <property type="match status" value="1"/>
</dbReference>
<evidence type="ECO:0000259" key="2">
    <source>
        <dbReference type="Pfam" id="PF01345"/>
    </source>
</evidence>
<dbReference type="RefSeq" id="WP_191005738.1">
    <property type="nucleotide sequence ID" value="NZ_JACXAD010000014.1"/>
</dbReference>
<evidence type="ECO:0000313" key="4">
    <source>
        <dbReference type="EMBL" id="MBD2768932.1"/>
    </source>
</evidence>
<dbReference type="SUPFAM" id="SSF49899">
    <property type="entry name" value="Concanavalin A-like lectins/glucanases"/>
    <property type="match status" value="1"/>
</dbReference>
<dbReference type="Proteomes" id="UP000612233">
    <property type="component" value="Unassembled WGS sequence"/>
</dbReference>
<proteinExistence type="predicted"/>
<dbReference type="NCBIfam" id="TIGR01451">
    <property type="entry name" value="B_ant_repeat"/>
    <property type="match status" value="1"/>
</dbReference>
<sequence>MKHLFFAEWPLLARPVPTWMLGLLALLVVQSHYAYAQFPRAESFQNSTTIGQGFRLGGTAKLTAANPNPIDPQGAGYLRLTSAGNDQAGFAIDRGSFPAPQGFSISFEFFAYGGNGADGFSVFLVDADKTSANTFTPGASGGSLGYAQKTINPLSDGVPFGYIGIGIDEYGNYANGTEGRVGGINTPNLTPDAVSIRGAGNGRSATDYPYLAGSPTLPFSLDVPTARAQAGSNDYRRAYIDVVPQNTTPITYKITVRIQHGSVVETAVNGVSVPTPPSNLRIGFSGSTGGSTNFHEIRALEVKQTPILSDDLASTNYNQPVSINLLSNDLFLYANYAPGSCDLDPTTPGVQQVLNLPQGQLTVSNSGVATFTPNGTFAGVVTVPYTAADVLNVSETPPLQANPANITIIVRGADITNAVSGPTAATPGSQVEYTVTTSNLGTLSATNVVPTLQLSAGLTNVVVSNGGTYNAGSGLVTFSTTSLAAGGTPATNTVSFTAPNSGSVTGTTGNTSTEPDPVATNNISSITTLITGIANVAGVCATPGKDGISSIGLGSAPNTYFPGQSITNSGGASNIVLGAALTGTGASSTPITAGDLVLVMQMQGATLNTSQSAAYGSGGSQGKGNITTSEFTAGLYEYAVATNSVSALSGGTLTLDRVLTNTYANLDYDAATNTGQRRFQVIRVPQYSALTVADSVAGAAWNGRAGGVLAVDVAGRTTFSGNALLTMTGRGFRGGAGRALSGTGDESLQGDEYRTLSTANANGQKGEGTAGTPRYVNNDGTLLDTGVEGYRDGSSGRGAPGNAGGGGTDLFPRDNSRNSGGGGGANGGASGLGGYGLGYVGNTSDNAQGIGGDAFGASVGRLAMGGGGGAGSAQSGGMASSGSRGGGIVILRTGLVAGSGRVNANGLNSASTTNAGAGGGGGGGSVLLLAANASTLSNLTVSAKGGRGGSANRLLGAAYGPGGGGGGGAVLANGTPGSFSAVGGQNGTTTVLGASFGATKGADATIQTNAPGSGSGNTVCLPALNVSMSTTTPVRVRSSATGPIKPAVYTITVANTGGTATGVSVLSTLQANVFKYDGAGNTTTVTLKKADNSTSTPTYTAPANGVSVLEFGGLTIPAGATLTTNFQATIDPLTAQNNFPYQASAAVSYDNPRRTSAATGTIQPGGNYAGGVDASLDAAGGRNYTSSSSTAEDVTITAPLPVSLARFTAVALRLDAQLRWTTASEHNNDRFVVERSLDGYSFEAVGNVRGQNNSSRSTDYEFIDAGAARLTASNKPVYYRLRQVDIDGSSVHSSVRDVLFGGKGVVAVYPNPAGYSATLDLSSLPIGNYSVQVLDLTGRQVANYSLPGTARHPLDLQSLAVGTYMVRVSGGAMNQSLLLTRE</sequence>
<dbReference type="GO" id="GO:0004553">
    <property type="term" value="F:hydrolase activity, hydrolyzing O-glycosyl compounds"/>
    <property type="evidence" value="ECO:0007669"/>
    <property type="project" value="UniProtKB-ARBA"/>
</dbReference>
<evidence type="ECO:0000313" key="5">
    <source>
        <dbReference type="Proteomes" id="UP000612233"/>
    </source>
</evidence>
<organism evidence="4 5">
    <name type="scientific">Hymenobacter montanus</name>
    <dbReference type="NCBI Taxonomy" id="2771359"/>
    <lineage>
        <taxon>Bacteria</taxon>
        <taxon>Pseudomonadati</taxon>
        <taxon>Bacteroidota</taxon>
        <taxon>Cytophagia</taxon>
        <taxon>Cytophagales</taxon>
        <taxon>Hymenobacteraceae</taxon>
        <taxon>Hymenobacter</taxon>
    </lineage>
</organism>
<keyword evidence="5" id="KW-1185">Reference proteome</keyword>
<dbReference type="InterPro" id="IPR001434">
    <property type="entry name" value="OmcB-like_DUF11"/>
</dbReference>
<feature type="compositionally biased region" description="Gly residues" evidence="1">
    <location>
        <begin position="795"/>
        <end position="808"/>
    </location>
</feature>
<comment type="caution">
    <text evidence="4">The sequence shown here is derived from an EMBL/GenBank/DDBJ whole genome shotgun (WGS) entry which is preliminary data.</text>
</comment>
<feature type="domain" description="Secretion system C-terminal sorting" evidence="3">
    <location>
        <begin position="1308"/>
        <end position="1372"/>
    </location>
</feature>
<reference evidence="4" key="1">
    <citation type="submission" date="2020-09" db="EMBL/GenBank/DDBJ databases">
        <authorList>
            <person name="Kim M.K."/>
        </authorList>
    </citation>
    <scope>NUCLEOTIDE SEQUENCE</scope>
    <source>
        <strain evidence="4">BT664</strain>
    </source>
</reference>
<protein>
    <submittedName>
        <fullName evidence="4">T9SS type A sorting domain-containing protein</fullName>
    </submittedName>
</protein>
<evidence type="ECO:0000256" key="1">
    <source>
        <dbReference type="SAM" id="MobiDB-lite"/>
    </source>
</evidence>
<dbReference type="InterPro" id="IPR047589">
    <property type="entry name" value="DUF11_rpt"/>
</dbReference>
<dbReference type="Pfam" id="PF17963">
    <property type="entry name" value="Big_9"/>
    <property type="match status" value="1"/>
</dbReference>
<feature type="region of interest" description="Disordered" evidence="1">
    <location>
        <begin position="788"/>
        <end position="825"/>
    </location>
</feature>
<dbReference type="Gene3D" id="2.60.120.200">
    <property type="match status" value="1"/>
</dbReference>
<dbReference type="NCBIfam" id="TIGR04183">
    <property type="entry name" value="Por_Secre_tail"/>
    <property type="match status" value="1"/>
</dbReference>
<dbReference type="GO" id="GO:0005975">
    <property type="term" value="P:carbohydrate metabolic process"/>
    <property type="evidence" value="ECO:0007669"/>
    <property type="project" value="UniProtKB-ARBA"/>
</dbReference>
<evidence type="ECO:0000259" key="3">
    <source>
        <dbReference type="Pfam" id="PF18962"/>
    </source>
</evidence>
<dbReference type="InterPro" id="IPR026444">
    <property type="entry name" value="Secre_tail"/>
</dbReference>